<dbReference type="GeneID" id="69057470"/>
<evidence type="ECO:0000313" key="3">
    <source>
        <dbReference type="Proteomes" id="UP000465035"/>
    </source>
</evidence>
<dbReference type="EMBL" id="CP047121">
    <property type="protein sequence ID" value="QHB51392.1"/>
    <property type="molecule type" value="Genomic_DNA"/>
</dbReference>
<gene>
    <name evidence="2" type="ORF">GQR93_03765</name>
</gene>
<proteinExistence type="predicted"/>
<sequence>MMKWLTSFLKLVLVGLGLGVLLLCVLAFPALLKKLGVIYPQYGFERLLFMTSLYTSAILFYVAGINAYRILNLINQHNVFSVTAINAIARIKKMILGMGICYTLFLPFIYRVADSEDAPGLVLMFGVVALVPYVVSVFAAILEKLAKQVVL</sequence>
<evidence type="ECO:0000313" key="2">
    <source>
        <dbReference type="EMBL" id="QHB51392.1"/>
    </source>
</evidence>
<evidence type="ECO:0000256" key="1">
    <source>
        <dbReference type="SAM" id="Phobius"/>
    </source>
</evidence>
<keyword evidence="1" id="KW-0472">Membrane</keyword>
<feature type="transmembrane region" description="Helical" evidence="1">
    <location>
        <begin position="91"/>
        <end position="110"/>
    </location>
</feature>
<dbReference type="SMR" id="A0A6P1E6M4"/>
<dbReference type="InterPro" id="IPR021354">
    <property type="entry name" value="DUF2975"/>
</dbReference>
<organism evidence="2 3">
    <name type="scientific">Lentilactobacillus hilgardii</name>
    <name type="common">Lactobacillus hilgardii</name>
    <dbReference type="NCBI Taxonomy" id="1588"/>
    <lineage>
        <taxon>Bacteria</taxon>
        <taxon>Bacillati</taxon>
        <taxon>Bacillota</taxon>
        <taxon>Bacilli</taxon>
        <taxon>Lactobacillales</taxon>
        <taxon>Lactobacillaceae</taxon>
        <taxon>Lentilactobacillus</taxon>
    </lineage>
</organism>
<accession>A0A6P1E6M4</accession>
<protein>
    <submittedName>
        <fullName evidence="2">DUF2975 domain-containing protein</fullName>
    </submittedName>
</protein>
<name>A0A6P1E6M4_LENHI</name>
<dbReference type="AlphaFoldDB" id="A0A6P1E6M4"/>
<feature type="transmembrane region" description="Helical" evidence="1">
    <location>
        <begin position="122"/>
        <end position="142"/>
    </location>
</feature>
<dbReference type="RefSeq" id="WP_003552396.1">
    <property type="nucleotide sequence ID" value="NZ_CP047121.1"/>
</dbReference>
<reference evidence="2 3" key="1">
    <citation type="submission" date="2019-12" db="EMBL/GenBank/DDBJ databases">
        <title>Lactobacillus hilgardii FLUB.</title>
        <authorList>
            <person name="Gustaw K."/>
        </authorList>
    </citation>
    <scope>NUCLEOTIDE SEQUENCE [LARGE SCALE GENOMIC DNA]</scope>
    <source>
        <strain evidence="2 3">FLUB</strain>
    </source>
</reference>
<keyword evidence="1" id="KW-0812">Transmembrane</keyword>
<dbReference type="Pfam" id="PF11188">
    <property type="entry name" value="DUF2975"/>
    <property type="match status" value="1"/>
</dbReference>
<feature type="transmembrane region" description="Helical" evidence="1">
    <location>
        <begin position="51"/>
        <end position="71"/>
    </location>
</feature>
<dbReference type="Proteomes" id="UP000465035">
    <property type="component" value="Chromosome"/>
</dbReference>
<keyword evidence="1" id="KW-1133">Transmembrane helix</keyword>